<dbReference type="EMBL" id="GBRH01181123">
    <property type="protein sequence ID" value="JAE16773.1"/>
    <property type="molecule type" value="Transcribed_RNA"/>
</dbReference>
<accession>A0A0A9G7V0</accession>
<reference evidence="1" key="1">
    <citation type="submission" date="2014-09" db="EMBL/GenBank/DDBJ databases">
        <authorList>
            <person name="Magalhaes I.L.F."/>
            <person name="Oliveira U."/>
            <person name="Santos F.R."/>
            <person name="Vidigal T.H.D.A."/>
            <person name="Brescovit A.D."/>
            <person name="Santos A.J."/>
        </authorList>
    </citation>
    <scope>NUCLEOTIDE SEQUENCE</scope>
    <source>
        <tissue evidence="1">Shoot tissue taken approximately 20 cm above the soil surface</tissue>
    </source>
</reference>
<dbReference type="AlphaFoldDB" id="A0A0A9G7V0"/>
<proteinExistence type="predicted"/>
<sequence>MSACEEESWLEDYNRVCY</sequence>
<reference evidence="1" key="2">
    <citation type="journal article" date="2015" name="Data Brief">
        <title>Shoot transcriptome of the giant reed, Arundo donax.</title>
        <authorList>
            <person name="Barrero R.A."/>
            <person name="Guerrero F.D."/>
            <person name="Moolhuijzen P."/>
            <person name="Goolsby J.A."/>
            <person name="Tidwell J."/>
            <person name="Bellgard S.E."/>
            <person name="Bellgard M.I."/>
        </authorList>
    </citation>
    <scope>NUCLEOTIDE SEQUENCE</scope>
    <source>
        <tissue evidence="1">Shoot tissue taken approximately 20 cm above the soil surface</tissue>
    </source>
</reference>
<name>A0A0A9G7V0_ARUDO</name>
<evidence type="ECO:0000313" key="1">
    <source>
        <dbReference type="EMBL" id="JAE16773.1"/>
    </source>
</evidence>
<protein>
    <submittedName>
        <fullName evidence="1">Uncharacterized protein</fullName>
    </submittedName>
</protein>
<organism evidence="1">
    <name type="scientific">Arundo donax</name>
    <name type="common">Giant reed</name>
    <name type="synonym">Donax arundinaceus</name>
    <dbReference type="NCBI Taxonomy" id="35708"/>
    <lineage>
        <taxon>Eukaryota</taxon>
        <taxon>Viridiplantae</taxon>
        <taxon>Streptophyta</taxon>
        <taxon>Embryophyta</taxon>
        <taxon>Tracheophyta</taxon>
        <taxon>Spermatophyta</taxon>
        <taxon>Magnoliopsida</taxon>
        <taxon>Liliopsida</taxon>
        <taxon>Poales</taxon>
        <taxon>Poaceae</taxon>
        <taxon>PACMAD clade</taxon>
        <taxon>Arundinoideae</taxon>
        <taxon>Arundineae</taxon>
        <taxon>Arundo</taxon>
    </lineage>
</organism>